<name>A0ABQ5QGA5_9BACT</name>
<proteinExistence type="predicted"/>
<reference evidence="3 4" key="1">
    <citation type="journal article" date="2023" name="Antonie Van Leeuwenhoek">
        <title>Mesoterricola silvestris gen. nov., sp. nov., Mesoterricola sediminis sp. nov., Geothrix oryzae sp. nov., Geothrix edaphica sp. nov., Geothrix rubra sp. nov., and Geothrix limicola sp. nov., six novel members of Acidobacteriota isolated from soils.</title>
        <authorList>
            <person name="Itoh H."/>
            <person name="Sugisawa Y."/>
            <person name="Mise K."/>
            <person name="Xu Z."/>
            <person name="Kuniyasu M."/>
            <person name="Ushijima N."/>
            <person name="Kawano K."/>
            <person name="Kobayashi E."/>
            <person name="Shiratori Y."/>
            <person name="Masuda Y."/>
            <person name="Senoo K."/>
        </authorList>
    </citation>
    <scope>NUCLEOTIDE SEQUENCE [LARGE SCALE GENOMIC DNA]</scope>
    <source>
        <strain evidence="3 4">Red804</strain>
    </source>
</reference>
<dbReference type="InterPro" id="IPR051262">
    <property type="entry name" value="SMP-30/CGR1_Lactonase"/>
</dbReference>
<keyword evidence="1" id="KW-0378">Hydrolase</keyword>
<evidence type="ECO:0000256" key="1">
    <source>
        <dbReference type="ARBA" id="ARBA00022801"/>
    </source>
</evidence>
<dbReference type="Pfam" id="PF08450">
    <property type="entry name" value="SGL"/>
    <property type="match status" value="1"/>
</dbReference>
<dbReference type="PANTHER" id="PTHR47572:SF4">
    <property type="entry name" value="LACTONASE DRP35"/>
    <property type="match status" value="1"/>
</dbReference>
<feature type="domain" description="SMP-30/Gluconolactonase/LRE-like region" evidence="2">
    <location>
        <begin position="145"/>
        <end position="239"/>
    </location>
</feature>
<dbReference type="Proteomes" id="UP001165069">
    <property type="component" value="Unassembled WGS sequence"/>
</dbReference>
<accession>A0ABQ5QGA5</accession>
<dbReference type="PANTHER" id="PTHR47572">
    <property type="entry name" value="LIPOPROTEIN-RELATED"/>
    <property type="match status" value="1"/>
</dbReference>
<gene>
    <name evidence="3" type="ORF">GETHLI_22050</name>
</gene>
<evidence type="ECO:0000313" key="4">
    <source>
        <dbReference type="Proteomes" id="UP001165069"/>
    </source>
</evidence>
<evidence type="ECO:0000259" key="2">
    <source>
        <dbReference type="Pfam" id="PF08450"/>
    </source>
</evidence>
<protein>
    <recommendedName>
        <fullName evidence="2">SMP-30/Gluconolactonase/LRE-like region domain-containing protein</fullName>
    </recommendedName>
</protein>
<comment type="caution">
    <text evidence="3">The sequence shown here is derived from an EMBL/GenBank/DDBJ whole genome shotgun (WGS) entry which is preliminary data.</text>
</comment>
<sequence>MAPNGDVYTSDQVTFDVYRITPGGEISRFAHLYDMYNPDAAYAGALGMEFSRTGDLWIAMLNFMEPARHGIYKVHPDGTIQLAVPMNPDEIVAPNGLAFDPFGDLYVTESINGAIWKVVKNQNLASLWLADALLVPPPSGVFGANGIVYKDRAFFVANTDAGTIIKVPVNQDGAPGNPSVFASGLNGPDGITLGPYGDLYVACCYGGQLVRIMDDGKTEVVLDSDLGYPTTPVFGKTQGEKATVYLTNFFSTMNGVPSLIKVDMCKPQRGSQNE</sequence>
<keyword evidence="4" id="KW-1185">Reference proteome</keyword>
<evidence type="ECO:0000313" key="3">
    <source>
        <dbReference type="EMBL" id="GLH73703.1"/>
    </source>
</evidence>
<dbReference type="InterPro" id="IPR013658">
    <property type="entry name" value="SGL"/>
</dbReference>
<dbReference type="SUPFAM" id="SSF63829">
    <property type="entry name" value="Calcium-dependent phosphotriesterase"/>
    <property type="match status" value="1"/>
</dbReference>
<dbReference type="InterPro" id="IPR011042">
    <property type="entry name" value="6-blade_b-propeller_TolB-like"/>
</dbReference>
<dbReference type="Gene3D" id="2.120.10.30">
    <property type="entry name" value="TolB, C-terminal domain"/>
    <property type="match status" value="1"/>
</dbReference>
<organism evidence="3 4">
    <name type="scientific">Geothrix limicola</name>
    <dbReference type="NCBI Taxonomy" id="2927978"/>
    <lineage>
        <taxon>Bacteria</taxon>
        <taxon>Pseudomonadati</taxon>
        <taxon>Acidobacteriota</taxon>
        <taxon>Holophagae</taxon>
        <taxon>Holophagales</taxon>
        <taxon>Holophagaceae</taxon>
        <taxon>Geothrix</taxon>
    </lineage>
</organism>
<dbReference type="EMBL" id="BSDE01000003">
    <property type="protein sequence ID" value="GLH73703.1"/>
    <property type="molecule type" value="Genomic_DNA"/>
</dbReference>